<evidence type="ECO:0000256" key="7">
    <source>
        <dbReference type="SAM" id="Phobius"/>
    </source>
</evidence>
<evidence type="ECO:0000256" key="6">
    <source>
        <dbReference type="SAM" id="MobiDB-lite"/>
    </source>
</evidence>
<dbReference type="Proteomes" id="UP000726105">
    <property type="component" value="Unassembled WGS sequence"/>
</dbReference>
<evidence type="ECO:0000256" key="1">
    <source>
        <dbReference type="ARBA" id="ARBA00004651"/>
    </source>
</evidence>
<feature type="transmembrane region" description="Helical" evidence="7">
    <location>
        <begin position="132"/>
        <end position="152"/>
    </location>
</feature>
<feature type="domain" description="Major facilitator superfamily (MFS) profile" evidence="8">
    <location>
        <begin position="41"/>
        <end position="490"/>
    </location>
</feature>
<evidence type="ECO:0000313" key="10">
    <source>
        <dbReference type="EMBL" id="MBL0002789.1"/>
    </source>
</evidence>
<feature type="transmembrane region" description="Helical" evidence="7">
    <location>
        <begin position="464"/>
        <end position="486"/>
    </location>
</feature>
<dbReference type="Gene3D" id="1.20.1250.20">
    <property type="entry name" value="MFS general substrate transporter like domains"/>
    <property type="match status" value="1"/>
</dbReference>
<dbReference type="AlphaFoldDB" id="A0A935IJX2"/>
<dbReference type="PANTHER" id="PTHR42718:SF9">
    <property type="entry name" value="MAJOR FACILITATOR SUPERFAMILY MULTIDRUG TRANSPORTER MFSC"/>
    <property type="match status" value="1"/>
</dbReference>
<dbReference type="InterPro" id="IPR036259">
    <property type="entry name" value="MFS_trans_sf"/>
</dbReference>
<dbReference type="GO" id="GO:0022857">
    <property type="term" value="F:transmembrane transporter activity"/>
    <property type="evidence" value="ECO:0007669"/>
    <property type="project" value="InterPro"/>
</dbReference>
<feature type="transmembrane region" description="Helical" evidence="7">
    <location>
        <begin position="107"/>
        <end position="126"/>
    </location>
</feature>
<feature type="transmembrane region" description="Helical" evidence="7">
    <location>
        <begin position="196"/>
        <end position="214"/>
    </location>
</feature>
<evidence type="ECO:0000313" key="11">
    <source>
        <dbReference type="Proteomes" id="UP000726105"/>
    </source>
</evidence>
<dbReference type="Pfam" id="PF07690">
    <property type="entry name" value="MFS_1"/>
    <property type="match status" value="1"/>
</dbReference>
<gene>
    <name evidence="9" type="ORF">IPI13_08910</name>
    <name evidence="10" type="ORF">IPP00_01885</name>
</gene>
<dbReference type="Gene3D" id="1.20.1720.10">
    <property type="entry name" value="Multidrug resistance protein D"/>
    <property type="match status" value="1"/>
</dbReference>
<evidence type="ECO:0000256" key="5">
    <source>
        <dbReference type="ARBA" id="ARBA00023136"/>
    </source>
</evidence>
<evidence type="ECO:0000256" key="2">
    <source>
        <dbReference type="ARBA" id="ARBA00022448"/>
    </source>
</evidence>
<feature type="transmembrane region" description="Helical" evidence="7">
    <location>
        <begin position="333"/>
        <end position="354"/>
    </location>
</feature>
<evidence type="ECO:0000256" key="4">
    <source>
        <dbReference type="ARBA" id="ARBA00022989"/>
    </source>
</evidence>
<feature type="transmembrane region" description="Helical" evidence="7">
    <location>
        <begin position="295"/>
        <end position="318"/>
    </location>
</feature>
<dbReference type="InterPro" id="IPR020846">
    <property type="entry name" value="MFS_dom"/>
</dbReference>
<organism evidence="9 11">
    <name type="scientific">Candidatus Phosphoribacter hodrii</name>
    <dbReference type="NCBI Taxonomy" id="2953743"/>
    <lineage>
        <taxon>Bacteria</taxon>
        <taxon>Bacillati</taxon>
        <taxon>Actinomycetota</taxon>
        <taxon>Actinomycetes</taxon>
        <taxon>Micrococcales</taxon>
        <taxon>Dermatophilaceae</taxon>
        <taxon>Candidatus Phosphoribacter</taxon>
    </lineage>
</organism>
<comment type="caution">
    <text evidence="9">The sequence shown here is derived from an EMBL/GenBank/DDBJ whole genome shotgun (WGS) entry which is preliminary data.</text>
</comment>
<dbReference type="EMBL" id="JADKGK010000005">
    <property type="protein sequence ID" value="MBL0002789.1"/>
    <property type="molecule type" value="Genomic_DNA"/>
</dbReference>
<evidence type="ECO:0000256" key="3">
    <source>
        <dbReference type="ARBA" id="ARBA00022692"/>
    </source>
</evidence>
<keyword evidence="5 7" id="KW-0472">Membrane</keyword>
<feature type="transmembrane region" description="Helical" evidence="7">
    <location>
        <begin position="366"/>
        <end position="385"/>
    </location>
</feature>
<feature type="transmembrane region" description="Helical" evidence="7">
    <location>
        <begin position="164"/>
        <end position="190"/>
    </location>
</feature>
<name>A0A935IJX2_9MICO</name>
<reference evidence="9 11" key="1">
    <citation type="submission" date="2020-10" db="EMBL/GenBank/DDBJ databases">
        <title>Connecting structure to function with the recovery of over 1000 high-quality activated sludge metagenome-assembled genomes encoding full-length rRNA genes using long-read sequencing.</title>
        <authorList>
            <person name="Singleton C.M."/>
            <person name="Petriglieri F."/>
            <person name="Kristensen J.M."/>
            <person name="Kirkegaard R.H."/>
            <person name="Michaelsen T.Y."/>
            <person name="Andersen M.H."/>
            <person name="Karst S.M."/>
            <person name="Dueholm M.S."/>
            <person name="Nielsen P.H."/>
            <person name="Albertsen M."/>
        </authorList>
    </citation>
    <scope>NUCLEOTIDE SEQUENCE [LARGE SCALE GENOMIC DNA]</scope>
    <source>
        <strain evidence="9">Ega_18-Q3-R5-49_MAXAC.001</strain>
        <strain evidence="10">Ribe_18-Q3-R11-54_MAXAC.001</strain>
    </source>
</reference>
<feature type="transmembrane region" description="Helical" evidence="7">
    <location>
        <begin position="76"/>
        <end position="95"/>
    </location>
</feature>
<sequence length="511" mass="51540">MTSPAEEAHGIPSAGSPPAPPAEERGIPSAELPSAPPPRGLVPCLVYAALSGSVVAGLGNPIVVPVNRTLHVSLEAAQWTLTMSLLMGVVATPIVARLADGRLRRRVLVGALATVAIGSLVGALVPNFPGLMVARALHGLGYALVALTVGIAREHLHGPQLHRTLAVLSTSLAVGAGVANPTVGLMVAIWDYRAGFVFAFLVAAAGAWWTFRTVPEPKAGIAPVHTDVLGAVLLCSGLGFGLLAITHGVSWGWTSSGVLGLAGGAVVLLLAWVLIEVRLAHPLVDVRLAVAPGILGANLAALLIGCSVFAGAAAGIILTQQTPSGGVGLGHNVAITGLLMGPMALGSLAGPPIARRLVRRLGERSVLPIGTLSCALGFGIFARWHHTELEVLLMMGLMGLGVGITYSILPSLVVARVPMQRTASATGVNQVLRLLGGAVGSAGLAAVLAAHVDGASGLPAESGYVMASLLAAGVSLVAAPLSYWLVPDAPAGASEAGGERTAYLPEEPVTP</sequence>
<keyword evidence="4 7" id="KW-1133">Transmembrane helix</keyword>
<feature type="transmembrane region" description="Helical" evidence="7">
    <location>
        <begin position="391"/>
        <end position="419"/>
    </location>
</feature>
<dbReference type="PROSITE" id="PS50850">
    <property type="entry name" value="MFS"/>
    <property type="match status" value="1"/>
</dbReference>
<feature type="region of interest" description="Disordered" evidence="6">
    <location>
        <begin position="1"/>
        <end position="33"/>
    </location>
</feature>
<evidence type="ECO:0000313" key="9">
    <source>
        <dbReference type="EMBL" id="MBK7273272.1"/>
    </source>
</evidence>
<feature type="transmembrane region" description="Helical" evidence="7">
    <location>
        <begin position="226"/>
        <end position="245"/>
    </location>
</feature>
<feature type="transmembrane region" description="Helical" evidence="7">
    <location>
        <begin position="251"/>
        <end position="275"/>
    </location>
</feature>
<evidence type="ECO:0000259" key="8">
    <source>
        <dbReference type="PROSITE" id="PS50850"/>
    </source>
</evidence>
<feature type="transmembrane region" description="Helical" evidence="7">
    <location>
        <begin position="44"/>
        <end position="64"/>
    </location>
</feature>
<protein>
    <submittedName>
        <fullName evidence="9">MFS transporter</fullName>
    </submittedName>
</protein>
<keyword evidence="3 7" id="KW-0812">Transmembrane</keyword>
<dbReference type="GO" id="GO:0005886">
    <property type="term" value="C:plasma membrane"/>
    <property type="evidence" value="ECO:0007669"/>
    <property type="project" value="UniProtKB-SubCell"/>
</dbReference>
<dbReference type="InterPro" id="IPR011701">
    <property type="entry name" value="MFS"/>
</dbReference>
<accession>A0A935IJX2</accession>
<dbReference type="PANTHER" id="PTHR42718">
    <property type="entry name" value="MAJOR FACILITATOR SUPERFAMILY MULTIDRUG TRANSPORTER MFSC"/>
    <property type="match status" value="1"/>
</dbReference>
<proteinExistence type="predicted"/>
<comment type="subcellular location">
    <subcellularLocation>
        <location evidence="1">Cell membrane</location>
        <topology evidence="1">Multi-pass membrane protein</topology>
    </subcellularLocation>
</comment>
<keyword evidence="2" id="KW-0813">Transport</keyword>
<dbReference type="Proteomes" id="UP000886632">
    <property type="component" value="Unassembled WGS sequence"/>
</dbReference>
<dbReference type="SUPFAM" id="SSF103473">
    <property type="entry name" value="MFS general substrate transporter"/>
    <property type="match status" value="1"/>
</dbReference>
<feature type="transmembrane region" description="Helical" evidence="7">
    <location>
        <begin position="431"/>
        <end position="452"/>
    </location>
</feature>
<dbReference type="EMBL" id="JADJIB010000003">
    <property type="protein sequence ID" value="MBK7273272.1"/>
    <property type="molecule type" value="Genomic_DNA"/>
</dbReference>